<dbReference type="AlphaFoldDB" id="A0A1B6DA29"/>
<dbReference type="InterPro" id="IPR007110">
    <property type="entry name" value="Ig-like_dom"/>
</dbReference>
<feature type="chain" id="PRO_5008581216" description="Ig-like domain-containing protein" evidence="1">
    <location>
        <begin position="24"/>
        <end position="277"/>
    </location>
</feature>
<dbReference type="Pfam" id="PF00047">
    <property type="entry name" value="ig"/>
    <property type="match status" value="1"/>
</dbReference>
<evidence type="ECO:0000313" key="3">
    <source>
        <dbReference type="EMBL" id="JAS22445.1"/>
    </source>
</evidence>
<dbReference type="FunFam" id="2.60.40.10:FF:000437">
    <property type="entry name" value="Beat-IIIc, isoform A"/>
    <property type="match status" value="1"/>
</dbReference>
<accession>A0A1B6DA29</accession>
<name>A0A1B6DA29_9HEMI</name>
<dbReference type="PANTHER" id="PTHR21261">
    <property type="entry name" value="BEAT PROTEIN"/>
    <property type="match status" value="1"/>
</dbReference>
<feature type="domain" description="Ig-like" evidence="2">
    <location>
        <begin position="37"/>
        <end position="129"/>
    </location>
</feature>
<dbReference type="PROSITE" id="PS50835">
    <property type="entry name" value="IG_LIKE"/>
    <property type="match status" value="2"/>
</dbReference>
<dbReference type="Gene3D" id="2.60.40.10">
    <property type="entry name" value="Immunoglobulins"/>
    <property type="match status" value="2"/>
</dbReference>
<dbReference type="SUPFAM" id="SSF48726">
    <property type="entry name" value="Immunoglobulin"/>
    <property type="match status" value="2"/>
</dbReference>
<reference evidence="3" key="1">
    <citation type="submission" date="2015-12" db="EMBL/GenBank/DDBJ databases">
        <title>De novo transcriptome assembly of four potential Pierce s Disease insect vectors from Arizona vineyards.</title>
        <authorList>
            <person name="Tassone E.E."/>
        </authorList>
    </citation>
    <scope>NUCLEOTIDE SEQUENCE</scope>
</reference>
<gene>
    <name evidence="3" type="ORF">g.1750</name>
</gene>
<dbReference type="PANTHER" id="PTHR21261:SF15">
    <property type="entry name" value="BEATEN PATH IIIA, ISOFORM D-RELATED"/>
    <property type="match status" value="1"/>
</dbReference>
<feature type="signal peptide" evidence="1">
    <location>
        <begin position="1"/>
        <end position="23"/>
    </location>
</feature>
<dbReference type="InterPro" id="IPR013783">
    <property type="entry name" value="Ig-like_fold"/>
</dbReference>
<dbReference type="EMBL" id="GEDC01014853">
    <property type="protein sequence ID" value="JAS22445.1"/>
    <property type="molecule type" value="Transcribed_RNA"/>
</dbReference>
<evidence type="ECO:0000256" key="1">
    <source>
        <dbReference type="SAM" id="SignalP"/>
    </source>
</evidence>
<proteinExistence type="predicted"/>
<protein>
    <recommendedName>
        <fullName evidence="2">Ig-like domain-containing protein</fullName>
    </recommendedName>
</protein>
<dbReference type="InterPro" id="IPR013151">
    <property type="entry name" value="Immunoglobulin_dom"/>
</dbReference>
<sequence length="277" mass="30518">MEISRTLWATLFHISATLVVVHCLKQTEMRVPSFADKGDSVNITCKFDLEGGLLNSVKWYKDLNEFFRYSPGINIQVFSIPGITVDESQSGMNNVALKNLSYLSSGSYRCEVSTDGPQFAIVFSNLNMTVLSYPKHDPVVLGVQTGYIHGDPVSVNCTAAPSNPAPEVHWYINGDKADTWAVGSVPPVYLSHDQTFTKTVSLSFVTEKHHFKGPNSELQLKCRSVVAGLKPRESTVTLQLTTTLTNQKLAQELFNNAVLSQSTSQILLVISALYILL</sequence>
<dbReference type="InterPro" id="IPR036179">
    <property type="entry name" value="Ig-like_dom_sf"/>
</dbReference>
<organism evidence="3">
    <name type="scientific">Clastoptera arizonana</name>
    <name type="common">Arizona spittle bug</name>
    <dbReference type="NCBI Taxonomy" id="38151"/>
    <lineage>
        <taxon>Eukaryota</taxon>
        <taxon>Metazoa</taxon>
        <taxon>Ecdysozoa</taxon>
        <taxon>Arthropoda</taxon>
        <taxon>Hexapoda</taxon>
        <taxon>Insecta</taxon>
        <taxon>Pterygota</taxon>
        <taxon>Neoptera</taxon>
        <taxon>Paraneoptera</taxon>
        <taxon>Hemiptera</taxon>
        <taxon>Auchenorrhyncha</taxon>
        <taxon>Cercopoidea</taxon>
        <taxon>Clastopteridae</taxon>
        <taxon>Clastoptera</taxon>
    </lineage>
</organism>
<evidence type="ECO:0000259" key="2">
    <source>
        <dbReference type="PROSITE" id="PS50835"/>
    </source>
</evidence>
<keyword evidence="1" id="KW-0732">Signal</keyword>
<feature type="domain" description="Ig-like" evidence="2">
    <location>
        <begin position="138"/>
        <end position="237"/>
    </location>
</feature>